<evidence type="ECO:0000313" key="2">
    <source>
        <dbReference type="EMBL" id="TWI01130.1"/>
    </source>
</evidence>
<keyword evidence="3" id="KW-1185">Reference proteome</keyword>
<accession>A0ABY3FKZ9</accession>
<organism evidence="2 3">
    <name type="scientific">Flavobacterium tiangeerense</name>
    <dbReference type="NCBI Taxonomy" id="459471"/>
    <lineage>
        <taxon>Bacteria</taxon>
        <taxon>Pseudomonadati</taxon>
        <taxon>Bacteroidota</taxon>
        <taxon>Flavobacteriia</taxon>
        <taxon>Flavobacteriales</taxon>
        <taxon>Flavobacteriaceae</taxon>
        <taxon>Flavobacterium</taxon>
    </lineage>
</organism>
<name>A0ABY3FKZ9_9FLAO</name>
<dbReference type="RefSeq" id="WP_144889809.1">
    <property type="nucleotide sequence ID" value="NZ_VLKO01000003.1"/>
</dbReference>
<feature type="signal peptide" evidence="1">
    <location>
        <begin position="1"/>
        <end position="20"/>
    </location>
</feature>
<reference evidence="2 3" key="1">
    <citation type="journal article" date="2015" name="Stand. Genomic Sci.">
        <title>Genomic Encyclopedia of Bacterial and Archaeal Type Strains, Phase III: the genomes of soil and plant-associated and newly described type strains.</title>
        <authorList>
            <person name="Whitman W.B."/>
            <person name="Woyke T."/>
            <person name="Klenk H.P."/>
            <person name="Zhou Y."/>
            <person name="Lilburn T.G."/>
            <person name="Beck B.J."/>
            <person name="De Vos P."/>
            <person name="Vandamme P."/>
            <person name="Eisen J.A."/>
            <person name="Garrity G."/>
            <person name="Hugenholtz P."/>
            <person name="Kyrpides N.C."/>
        </authorList>
    </citation>
    <scope>NUCLEOTIDE SEQUENCE [LARGE SCALE GENOMIC DNA]</scope>
    <source>
        <strain evidence="2 3">CGMCC 1.6847</strain>
    </source>
</reference>
<proteinExistence type="predicted"/>
<dbReference type="EMBL" id="VLKO01000003">
    <property type="protein sequence ID" value="TWI01130.1"/>
    <property type="molecule type" value="Genomic_DNA"/>
</dbReference>
<evidence type="ECO:0000256" key="1">
    <source>
        <dbReference type="SAM" id="SignalP"/>
    </source>
</evidence>
<comment type="caution">
    <text evidence="2">The sequence shown here is derived from an EMBL/GenBank/DDBJ whole genome shotgun (WGS) entry which is preliminary data.</text>
</comment>
<feature type="chain" id="PRO_5045739085" evidence="1">
    <location>
        <begin position="21"/>
        <end position="146"/>
    </location>
</feature>
<gene>
    <name evidence="2" type="ORF">IQ05_00697</name>
</gene>
<protein>
    <submittedName>
        <fullName evidence="2">Uncharacterized protein</fullName>
    </submittedName>
</protein>
<evidence type="ECO:0000313" key="3">
    <source>
        <dbReference type="Proteomes" id="UP000317519"/>
    </source>
</evidence>
<sequence length="146" mass="16205">MKAKVIVLSFFLMSTGAAFSQAKVVERSIISKDASIRTFHDLDQLKSMQKGELIELYTERVRVLVKILPNIALAKLPGVTISDLGIPNDAVNKKALEDVAQGTQDFLVVSTDFQKKMLPYADKNTLVAAILFFETTMKSLHEFEGL</sequence>
<dbReference type="Proteomes" id="UP000317519">
    <property type="component" value="Unassembled WGS sequence"/>
</dbReference>
<keyword evidence="1" id="KW-0732">Signal</keyword>